<evidence type="ECO:0000313" key="6">
    <source>
        <dbReference type="Proteomes" id="UP000324585"/>
    </source>
</evidence>
<dbReference type="Gene3D" id="2.30.30.190">
    <property type="entry name" value="CAP Gly-rich-like domain"/>
    <property type="match status" value="1"/>
</dbReference>
<dbReference type="GO" id="GO:0051010">
    <property type="term" value="F:microtubule plus-end binding"/>
    <property type="evidence" value="ECO:0007669"/>
    <property type="project" value="TreeGrafter"/>
</dbReference>
<dbReference type="PANTHER" id="PTHR18916:SF85">
    <property type="entry name" value="TUBULIN-FOLDING COFACTOR B"/>
    <property type="match status" value="1"/>
</dbReference>
<dbReference type="OrthoDB" id="2130750at2759"/>
<dbReference type="Proteomes" id="UP000324585">
    <property type="component" value="Unassembled WGS sequence"/>
</dbReference>
<proteinExistence type="inferred from homology"/>
<dbReference type="Pfam" id="PF14560">
    <property type="entry name" value="Ubiquitin_2"/>
    <property type="match status" value="1"/>
</dbReference>
<dbReference type="GO" id="GO:0005737">
    <property type="term" value="C:cytoplasm"/>
    <property type="evidence" value="ECO:0007669"/>
    <property type="project" value="UniProtKB-SubCell"/>
</dbReference>
<keyword evidence="6" id="KW-1185">Reference proteome</keyword>
<name>A0A5J4Z2Q8_PORPP</name>
<dbReference type="PANTHER" id="PTHR18916">
    <property type="entry name" value="DYNACTIN 1-RELATED MICROTUBULE-BINDING"/>
    <property type="match status" value="1"/>
</dbReference>
<dbReference type="InterPro" id="IPR036859">
    <property type="entry name" value="CAP-Gly_dom_sf"/>
</dbReference>
<dbReference type="InterPro" id="IPR000626">
    <property type="entry name" value="Ubiquitin-like_dom"/>
</dbReference>
<sequence>MELSQLRAYVELPNDGQKVASGTMVLNVVHANLKQTAFPETRFDASDPVSRVRQKIYQMTGTLESDMTLTFVSPDGQTILGRIGPSDPGATPLCMHGAVNYGTLRVEDANPFSVSAKGWLENTALVEKFELSEEAYEKRDNTYRKYKREQMAKDPTWTLQKEMMRRQNPELAEMLEAREEQILAVAKVGQRCEVSPGGRRGVVRYIGPVPGLPGGENRVWIGVEYDEPVGKNDGTLNGKRIFECRGRSFGAFIKPEHITVGDHLVERSLSDLEDEDEEL</sequence>
<evidence type="ECO:0000256" key="2">
    <source>
        <dbReference type="ARBA" id="ARBA00022490"/>
    </source>
</evidence>
<dbReference type="SMART" id="SM01052">
    <property type="entry name" value="CAP_GLY"/>
    <property type="match status" value="1"/>
</dbReference>
<dbReference type="InterPro" id="IPR000938">
    <property type="entry name" value="CAP-Gly_domain"/>
</dbReference>
<dbReference type="Gene3D" id="3.10.20.90">
    <property type="entry name" value="Phosphatidylinositol 3-kinase Catalytic Subunit, Chain A, domain 1"/>
    <property type="match status" value="1"/>
</dbReference>
<dbReference type="SUPFAM" id="SSF74924">
    <property type="entry name" value="Cap-Gly domain"/>
    <property type="match status" value="1"/>
</dbReference>
<dbReference type="EMBL" id="VRMN01000002">
    <property type="protein sequence ID" value="KAA8497214.1"/>
    <property type="molecule type" value="Genomic_DNA"/>
</dbReference>
<evidence type="ECO:0000256" key="1">
    <source>
        <dbReference type="ARBA" id="ARBA00004496"/>
    </source>
</evidence>
<dbReference type="GO" id="GO:0035371">
    <property type="term" value="C:microtubule plus-end"/>
    <property type="evidence" value="ECO:0007669"/>
    <property type="project" value="TreeGrafter"/>
</dbReference>
<evidence type="ECO:0000259" key="4">
    <source>
        <dbReference type="PROSITE" id="PS50245"/>
    </source>
</evidence>
<keyword evidence="2" id="KW-0963">Cytoplasm</keyword>
<comment type="subcellular location">
    <subcellularLocation>
        <location evidence="1">Cytoplasm</location>
    </subcellularLocation>
</comment>
<evidence type="ECO:0000256" key="3">
    <source>
        <dbReference type="ARBA" id="ARBA00025779"/>
    </source>
</evidence>
<feature type="domain" description="CAP-Gly" evidence="4">
    <location>
        <begin position="211"/>
        <end position="254"/>
    </location>
</feature>
<reference evidence="6" key="1">
    <citation type="journal article" date="2019" name="Nat. Commun.">
        <title>Expansion of phycobilisome linker gene families in mesophilic red algae.</title>
        <authorList>
            <person name="Lee J."/>
            <person name="Kim D."/>
            <person name="Bhattacharya D."/>
            <person name="Yoon H.S."/>
        </authorList>
    </citation>
    <scope>NUCLEOTIDE SEQUENCE [LARGE SCALE GENOMIC DNA]</scope>
    <source>
        <strain evidence="6">CCMP 1328</strain>
    </source>
</reference>
<comment type="similarity">
    <text evidence="3">Belongs to the TBCB family.</text>
</comment>
<dbReference type="AlphaFoldDB" id="A0A5J4Z2Q8"/>
<comment type="caution">
    <text evidence="5">The sequence shown here is derived from an EMBL/GenBank/DDBJ whole genome shotgun (WGS) entry which is preliminary data.</text>
</comment>
<organism evidence="5 6">
    <name type="scientific">Porphyridium purpureum</name>
    <name type="common">Red alga</name>
    <name type="synonym">Porphyridium cruentum</name>
    <dbReference type="NCBI Taxonomy" id="35688"/>
    <lineage>
        <taxon>Eukaryota</taxon>
        <taxon>Rhodophyta</taxon>
        <taxon>Bangiophyceae</taxon>
        <taxon>Porphyridiales</taxon>
        <taxon>Porphyridiaceae</taxon>
        <taxon>Porphyridium</taxon>
    </lineage>
</organism>
<protein>
    <submittedName>
        <fullName evidence="5">Tubulin-folding cofactor B</fullName>
    </submittedName>
</protein>
<accession>A0A5J4Z2Q8</accession>
<dbReference type="Pfam" id="PF01302">
    <property type="entry name" value="CAP_GLY"/>
    <property type="match status" value="1"/>
</dbReference>
<gene>
    <name evidence="5" type="ORF">FVE85_0943</name>
</gene>
<dbReference type="OMA" id="VEDANPF"/>
<evidence type="ECO:0000313" key="5">
    <source>
        <dbReference type="EMBL" id="KAA8497214.1"/>
    </source>
</evidence>
<dbReference type="GO" id="GO:0005634">
    <property type="term" value="C:nucleus"/>
    <property type="evidence" value="ECO:0007669"/>
    <property type="project" value="TreeGrafter"/>
</dbReference>
<dbReference type="GO" id="GO:0031122">
    <property type="term" value="P:cytoplasmic microtubule organization"/>
    <property type="evidence" value="ECO:0007669"/>
    <property type="project" value="TreeGrafter"/>
</dbReference>
<dbReference type="PROSITE" id="PS50245">
    <property type="entry name" value="CAP_GLY_2"/>
    <property type="match status" value="1"/>
</dbReference>